<feature type="compositionally biased region" description="Basic and acidic residues" evidence="1">
    <location>
        <begin position="422"/>
        <end position="451"/>
    </location>
</feature>
<accession>A0A9D3Y4X7</accession>
<evidence type="ECO:0000313" key="3">
    <source>
        <dbReference type="Proteomes" id="UP000828390"/>
    </source>
</evidence>
<feature type="region of interest" description="Disordered" evidence="1">
    <location>
        <begin position="673"/>
        <end position="700"/>
    </location>
</feature>
<comment type="caution">
    <text evidence="2">The sequence shown here is derived from an EMBL/GenBank/DDBJ whole genome shotgun (WGS) entry which is preliminary data.</text>
</comment>
<feature type="region of interest" description="Disordered" evidence="1">
    <location>
        <begin position="389"/>
        <end position="495"/>
    </location>
</feature>
<organism evidence="2 3">
    <name type="scientific">Dreissena polymorpha</name>
    <name type="common">Zebra mussel</name>
    <name type="synonym">Mytilus polymorpha</name>
    <dbReference type="NCBI Taxonomy" id="45954"/>
    <lineage>
        <taxon>Eukaryota</taxon>
        <taxon>Metazoa</taxon>
        <taxon>Spiralia</taxon>
        <taxon>Lophotrochozoa</taxon>
        <taxon>Mollusca</taxon>
        <taxon>Bivalvia</taxon>
        <taxon>Autobranchia</taxon>
        <taxon>Heteroconchia</taxon>
        <taxon>Euheterodonta</taxon>
        <taxon>Imparidentia</taxon>
        <taxon>Neoheterodontei</taxon>
        <taxon>Myida</taxon>
        <taxon>Dreissenoidea</taxon>
        <taxon>Dreissenidae</taxon>
        <taxon>Dreissena</taxon>
    </lineage>
</organism>
<dbReference type="OrthoDB" id="6160575at2759"/>
<feature type="compositionally biased region" description="Basic residues" evidence="1">
    <location>
        <begin position="691"/>
        <end position="700"/>
    </location>
</feature>
<evidence type="ECO:0000256" key="1">
    <source>
        <dbReference type="SAM" id="MobiDB-lite"/>
    </source>
</evidence>
<reference evidence="2" key="1">
    <citation type="journal article" date="2019" name="bioRxiv">
        <title>The Genome of the Zebra Mussel, Dreissena polymorpha: A Resource for Invasive Species Research.</title>
        <authorList>
            <person name="McCartney M.A."/>
            <person name="Auch B."/>
            <person name="Kono T."/>
            <person name="Mallez S."/>
            <person name="Zhang Y."/>
            <person name="Obille A."/>
            <person name="Becker A."/>
            <person name="Abrahante J.E."/>
            <person name="Garbe J."/>
            <person name="Badalamenti J.P."/>
            <person name="Herman A."/>
            <person name="Mangelson H."/>
            <person name="Liachko I."/>
            <person name="Sullivan S."/>
            <person name="Sone E.D."/>
            <person name="Koren S."/>
            <person name="Silverstein K.A.T."/>
            <person name="Beckman K.B."/>
            <person name="Gohl D.M."/>
        </authorList>
    </citation>
    <scope>NUCLEOTIDE SEQUENCE</scope>
    <source>
        <strain evidence="2">Duluth1</strain>
        <tissue evidence="2">Whole animal</tissue>
    </source>
</reference>
<dbReference type="Proteomes" id="UP000828390">
    <property type="component" value="Unassembled WGS sequence"/>
</dbReference>
<gene>
    <name evidence="2" type="ORF">DPMN_192559</name>
</gene>
<sequence length="700" mass="78843">MMVDHSSTRPRSLYHHHPSKGLFTMATGFPIRKLRAKTVTSGNIHYSKDMKDTIHQANIINIVAAVNDSGRVTRREHSDNISDKSTKTVIDFSNVMFPREHSAAVISQQRVFEMPSDAIQKKPVYYKHSGDQEVNTAAHMRVYDERHMHIIRRKKVKPPERSKTSIAKIVKNLPMKPQIEDSSFLGTHLNVTSESHRKKSASSQSRYSAMSVRQLGSLKKSSEPRVVHDIAKCDMIDLLDHAMKNDINGIDNATCDNKTEANQQPQSAQLPVPYLRTKSLPIIFPAKNSKATNMKQESVPKGKVPHVFKDRPLSQTMRKSFPVSLYRTMLSQPSGSNLIAFAINNGFNDPLELSTLIVNDSQIQQDCNQIPKLHQRVTAGIYHMNRSKLRKPLTPNVGRAPMHVHHPSMKLLNGNDRSSQLVHDRYTLQRSKTEHNEDVRRVMSGKQEDNPSHVNSAKSKESHRSFRPDGNTVDHDDKVSSTGQTNGDDVDTSLDTTHESLNEKDIPDEQGGLCIIQSSKSASKAFIQDVRPMSAKELLRIQKRILPANQIAQNHNIVQFTPENSGIIIRKVQLSNSSLSSMSSIEKHDNDGGTFDEQSNDPLLSIGKYEERLANMKGDVCNTVVLDTISTTENYARNIEEGKVALMNEQEQIEYYKIVKAVDLNTYEGYEHKKMRSSAGSNRKEGDPKSKVHYVKVRLS</sequence>
<name>A0A9D3Y4X7_DREPO</name>
<reference evidence="2" key="2">
    <citation type="submission" date="2020-11" db="EMBL/GenBank/DDBJ databases">
        <authorList>
            <person name="McCartney M.A."/>
            <person name="Auch B."/>
            <person name="Kono T."/>
            <person name="Mallez S."/>
            <person name="Becker A."/>
            <person name="Gohl D.M."/>
            <person name="Silverstein K.A.T."/>
            <person name="Koren S."/>
            <person name="Bechman K.B."/>
            <person name="Herman A."/>
            <person name="Abrahante J.E."/>
            <person name="Garbe J."/>
        </authorList>
    </citation>
    <scope>NUCLEOTIDE SEQUENCE</scope>
    <source>
        <strain evidence="2">Duluth1</strain>
        <tissue evidence="2">Whole animal</tissue>
    </source>
</reference>
<feature type="compositionally biased region" description="Basic and acidic residues" evidence="1">
    <location>
        <begin position="458"/>
        <end position="479"/>
    </location>
</feature>
<keyword evidence="3" id="KW-1185">Reference proteome</keyword>
<dbReference type="AlphaFoldDB" id="A0A9D3Y4X7"/>
<evidence type="ECO:0000313" key="2">
    <source>
        <dbReference type="EMBL" id="KAH3693157.1"/>
    </source>
</evidence>
<protein>
    <submittedName>
        <fullName evidence="2">Uncharacterized protein</fullName>
    </submittedName>
</protein>
<proteinExistence type="predicted"/>
<dbReference type="EMBL" id="JAIWYP010000017">
    <property type="protein sequence ID" value="KAH3693157.1"/>
    <property type="molecule type" value="Genomic_DNA"/>
</dbReference>